<sequence>MTPPPNPVVCITGSSSGFGLEATIAFARRGYTVVATMRDVSRQTALVARLTPLGLLSRVLIVPLDVTDAASIRAAVDTIDQRLGCIDVLVNNAGIAVGGFLEETSEVAWRRLLETNLLGAVTVTNTVLPMMRAQQQGRIIFLSSLGGLVPTPFLGAYCAVKFALEGYAETLRLELAPFHVDVVLVEPGAFQTSIWQTPLTNERTIPDYDHVRDSFMTLYQETLSKHLKNPQVVANRLVSIAMTRHPRLRYPIGFDAWQEIYLRKLLPWRLYEQLIRKILNLEPRGSGGNK</sequence>
<dbReference type="InterPro" id="IPR051911">
    <property type="entry name" value="SDR_oxidoreductase"/>
</dbReference>
<dbReference type="PRINTS" id="PR00081">
    <property type="entry name" value="GDHRDH"/>
</dbReference>
<dbReference type="HOGENOM" id="CLU_010194_2_9_9"/>
<evidence type="ECO:0000313" key="4">
    <source>
        <dbReference type="EMBL" id="AEW04110.1"/>
    </source>
</evidence>
<dbReference type="PANTHER" id="PTHR43976">
    <property type="entry name" value="SHORT CHAIN DEHYDROGENASE"/>
    <property type="match status" value="1"/>
</dbReference>
<dbReference type="EC" id="1.1.1.62" evidence="4"/>
<gene>
    <name evidence="4" type="ordered locus">Sulac_0580</name>
</gene>
<dbReference type="PANTHER" id="PTHR43976:SF16">
    <property type="entry name" value="SHORT-CHAIN DEHYDROGENASE_REDUCTASE FAMILY PROTEIN"/>
    <property type="match status" value="1"/>
</dbReference>
<dbReference type="Pfam" id="PF00106">
    <property type="entry name" value="adh_short"/>
    <property type="match status" value="1"/>
</dbReference>
<dbReference type="SUPFAM" id="SSF51735">
    <property type="entry name" value="NAD(P)-binding Rossmann-fold domains"/>
    <property type="match status" value="1"/>
</dbReference>
<dbReference type="EMBL" id="CP003179">
    <property type="protein sequence ID" value="AEW04110.1"/>
    <property type="molecule type" value="Genomic_DNA"/>
</dbReference>
<dbReference type="InterPro" id="IPR002347">
    <property type="entry name" value="SDR_fam"/>
</dbReference>
<evidence type="ECO:0000313" key="5">
    <source>
        <dbReference type="Proteomes" id="UP000005439"/>
    </source>
</evidence>
<dbReference type="PRINTS" id="PR00080">
    <property type="entry name" value="SDRFAMILY"/>
</dbReference>
<dbReference type="KEGG" id="sap:Sulac_0580"/>
<dbReference type="InterPro" id="IPR036291">
    <property type="entry name" value="NAD(P)-bd_dom_sf"/>
</dbReference>
<evidence type="ECO:0000256" key="1">
    <source>
        <dbReference type="ARBA" id="ARBA00006484"/>
    </source>
</evidence>
<accession>G8TZE1</accession>
<proteinExistence type="inferred from homology"/>
<comment type="similarity">
    <text evidence="1 3">Belongs to the short-chain dehydrogenases/reductases (SDR) family.</text>
</comment>
<keyword evidence="2 4" id="KW-0560">Oxidoreductase</keyword>
<name>G8TZE1_SULAD</name>
<keyword evidence="5" id="KW-1185">Reference proteome</keyword>
<dbReference type="GO" id="GO:0004303">
    <property type="term" value="F:estradiol 17-beta-dehydrogenase [NAD(P)+] activity"/>
    <property type="evidence" value="ECO:0007669"/>
    <property type="project" value="UniProtKB-EC"/>
</dbReference>
<evidence type="ECO:0000256" key="2">
    <source>
        <dbReference type="ARBA" id="ARBA00023002"/>
    </source>
</evidence>
<dbReference type="Gene3D" id="3.40.50.720">
    <property type="entry name" value="NAD(P)-binding Rossmann-like Domain"/>
    <property type="match status" value="1"/>
</dbReference>
<dbReference type="Proteomes" id="UP000005439">
    <property type="component" value="Chromosome"/>
</dbReference>
<evidence type="ECO:0000256" key="3">
    <source>
        <dbReference type="RuleBase" id="RU000363"/>
    </source>
</evidence>
<reference evidence="4 5" key="2">
    <citation type="journal article" date="2012" name="Stand. Genomic Sci.">
        <title>Complete genome sequence of the moderately thermophilic mineral-sulfide-oxidizing firmicute Sulfobacillus acidophilus type strain (NAL(T)).</title>
        <authorList>
            <person name="Anderson I."/>
            <person name="Chertkov O."/>
            <person name="Chen A."/>
            <person name="Saunders E."/>
            <person name="Lapidus A."/>
            <person name="Nolan M."/>
            <person name="Lucas S."/>
            <person name="Hammon N."/>
            <person name="Deshpande S."/>
            <person name="Cheng J.F."/>
            <person name="Han C."/>
            <person name="Tapia R."/>
            <person name="Goodwin L.A."/>
            <person name="Pitluck S."/>
            <person name="Liolios K."/>
            <person name="Pagani I."/>
            <person name="Ivanova N."/>
            <person name="Mikhailova N."/>
            <person name="Pati A."/>
            <person name="Palaniappan K."/>
            <person name="Land M."/>
            <person name="Pan C."/>
            <person name="Rohde M."/>
            <person name="Pukall R."/>
            <person name="Goker M."/>
            <person name="Detter J.C."/>
            <person name="Woyke T."/>
            <person name="Bristow J."/>
            <person name="Eisen J.A."/>
            <person name="Markowitz V."/>
            <person name="Hugenholtz P."/>
            <person name="Kyrpides N.C."/>
            <person name="Klenk H.P."/>
            <person name="Mavromatis K."/>
        </authorList>
    </citation>
    <scope>NUCLEOTIDE SEQUENCE [LARGE SCALE GENOMIC DNA]</scope>
    <source>
        <strain evidence="5">ATCC 700253 / DSM 10332 / NAL</strain>
    </source>
</reference>
<dbReference type="AlphaFoldDB" id="G8TZE1"/>
<protein>
    <submittedName>
        <fullName evidence="4">Estradiol 17-beta-dehydrogenase</fullName>
        <ecNumber evidence="4">1.1.1.62</ecNumber>
    </submittedName>
</protein>
<reference evidence="5" key="1">
    <citation type="submission" date="2011-12" db="EMBL/GenBank/DDBJ databases">
        <title>The complete genome of chromosome of Sulfobacillus acidophilus DSM 10332.</title>
        <authorList>
            <person name="Lucas S."/>
            <person name="Han J."/>
            <person name="Lapidus A."/>
            <person name="Bruce D."/>
            <person name="Goodwin L."/>
            <person name="Pitluck S."/>
            <person name="Peters L."/>
            <person name="Kyrpides N."/>
            <person name="Mavromatis K."/>
            <person name="Ivanova N."/>
            <person name="Mikhailova N."/>
            <person name="Chertkov O."/>
            <person name="Saunders E."/>
            <person name="Detter J.C."/>
            <person name="Tapia R."/>
            <person name="Han C."/>
            <person name="Land M."/>
            <person name="Hauser L."/>
            <person name="Markowitz V."/>
            <person name="Cheng J.-F."/>
            <person name="Hugenholtz P."/>
            <person name="Woyke T."/>
            <person name="Wu D."/>
            <person name="Pukall R."/>
            <person name="Gehrich-Schroeter G."/>
            <person name="Schneider S."/>
            <person name="Klenk H.-P."/>
            <person name="Eisen J.A."/>
        </authorList>
    </citation>
    <scope>NUCLEOTIDE SEQUENCE [LARGE SCALE GENOMIC DNA]</scope>
    <source>
        <strain evidence="5">ATCC 700253 / DSM 10332 / NAL</strain>
    </source>
</reference>
<organism evidence="4 5">
    <name type="scientific">Sulfobacillus acidophilus (strain ATCC 700253 / DSM 10332 / NAL)</name>
    <dbReference type="NCBI Taxonomy" id="679936"/>
    <lineage>
        <taxon>Bacteria</taxon>
        <taxon>Bacillati</taxon>
        <taxon>Bacillota</taxon>
        <taxon>Clostridia</taxon>
        <taxon>Eubacteriales</taxon>
        <taxon>Clostridiales Family XVII. Incertae Sedis</taxon>
        <taxon>Sulfobacillus</taxon>
    </lineage>
</organism>
<dbReference type="PATRIC" id="fig|679936.5.peg.619"/>
<dbReference type="CDD" id="cd05374">
    <property type="entry name" value="17beta-HSD-like_SDR_c"/>
    <property type="match status" value="1"/>
</dbReference>
<dbReference type="STRING" id="679936.Sulac_0580"/>